<dbReference type="InterPro" id="IPR045851">
    <property type="entry name" value="AMP-bd_C_sf"/>
</dbReference>
<evidence type="ECO:0000313" key="6">
    <source>
        <dbReference type="Proteomes" id="UP000549394"/>
    </source>
</evidence>
<dbReference type="EMBL" id="CAJFCJ010000019">
    <property type="protein sequence ID" value="CAD5123655.1"/>
    <property type="molecule type" value="Genomic_DNA"/>
</dbReference>
<name>A0A7I8W656_9ANNE</name>
<feature type="domain" description="Carrier" evidence="4">
    <location>
        <begin position="511"/>
        <end position="574"/>
    </location>
</feature>
<dbReference type="PANTHER" id="PTHR44845:SF6">
    <property type="entry name" value="BETA-ALANINE-ACTIVATING ENZYME"/>
    <property type="match status" value="1"/>
</dbReference>
<protein>
    <submittedName>
        <fullName evidence="5">DgyrCDS11976</fullName>
    </submittedName>
</protein>
<evidence type="ECO:0000259" key="4">
    <source>
        <dbReference type="Pfam" id="PF00550"/>
    </source>
</evidence>
<dbReference type="Proteomes" id="UP000549394">
    <property type="component" value="Unassembled WGS sequence"/>
</dbReference>
<proteinExistence type="predicted"/>
<dbReference type="Pfam" id="PF00550">
    <property type="entry name" value="PP-binding"/>
    <property type="match status" value="1"/>
</dbReference>
<dbReference type="AlphaFoldDB" id="A0A7I8W656"/>
<dbReference type="Pfam" id="PF00501">
    <property type="entry name" value="AMP-binding"/>
    <property type="match status" value="1"/>
</dbReference>
<keyword evidence="1" id="KW-0596">Phosphopantetheine</keyword>
<dbReference type="InterPro" id="IPR009081">
    <property type="entry name" value="PP-bd_ACP"/>
</dbReference>
<reference evidence="5 6" key="1">
    <citation type="submission" date="2020-08" db="EMBL/GenBank/DDBJ databases">
        <authorList>
            <person name="Hejnol A."/>
        </authorList>
    </citation>
    <scope>NUCLEOTIDE SEQUENCE [LARGE SCALE GENOMIC DNA]</scope>
</reference>
<evidence type="ECO:0000259" key="3">
    <source>
        <dbReference type="Pfam" id="PF00501"/>
    </source>
</evidence>
<keyword evidence="2" id="KW-0597">Phosphoprotein</keyword>
<dbReference type="PANTHER" id="PTHR44845">
    <property type="entry name" value="CARRIER DOMAIN-CONTAINING PROTEIN"/>
    <property type="match status" value="1"/>
</dbReference>
<dbReference type="PROSITE" id="PS00455">
    <property type="entry name" value="AMP_BINDING"/>
    <property type="match status" value="1"/>
</dbReference>
<dbReference type="OrthoDB" id="416786at2759"/>
<comment type="caution">
    <text evidence="5">The sequence shown here is derived from an EMBL/GenBank/DDBJ whole genome shotgun (WGS) entry which is preliminary data.</text>
</comment>
<evidence type="ECO:0000256" key="2">
    <source>
        <dbReference type="ARBA" id="ARBA00022553"/>
    </source>
</evidence>
<feature type="domain" description="AMP-dependent synthetase/ligase" evidence="3">
    <location>
        <begin position="22"/>
        <end position="361"/>
    </location>
</feature>
<dbReference type="SUPFAM" id="SSF56801">
    <property type="entry name" value="Acetyl-CoA synthetase-like"/>
    <property type="match status" value="1"/>
</dbReference>
<dbReference type="InterPro" id="IPR042099">
    <property type="entry name" value="ANL_N_sf"/>
</dbReference>
<dbReference type="InterPro" id="IPR020845">
    <property type="entry name" value="AMP-binding_CS"/>
</dbReference>
<dbReference type="PROSITE" id="PS00012">
    <property type="entry name" value="PHOSPHOPANTETHEINE"/>
    <property type="match status" value="1"/>
</dbReference>
<dbReference type="InterPro" id="IPR000873">
    <property type="entry name" value="AMP-dep_synth/lig_dom"/>
</dbReference>
<evidence type="ECO:0000256" key="1">
    <source>
        <dbReference type="ARBA" id="ARBA00022450"/>
    </source>
</evidence>
<dbReference type="Gene3D" id="3.40.50.12780">
    <property type="entry name" value="N-terminal domain of ligase-like"/>
    <property type="match status" value="1"/>
</dbReference>
<dbReference type="Gene3D" id="3.30.300.30">
    <property type="match status" value="1"/>
</dbReference>
<evidence type="ECO:0000313" key="5">
    <source>
        <dbReference type="EMBL" id="CAD5123655.1"/>
    </source>
</evidence>
<dbReference type="InterPro" id="IPR006162">
    <property type="entry name" value="Ppantetheine_attach_site"/>
</dbReference>
<gene>
    <name evidence="5" type="ORF">DGYR_LOCUS11316</name>
</gene>
<accession>A0A7I8W656</accession>
<sequence>MLRGQTLQEELSNPVRLLKSLADTSPDRISLIGLHQRISYSELFTNALNLSEYLQTYNCNQKVIGIVMESSIERIVAIIAVWIKKCIVLAFDPQIQPESFIIERIKENNVDLVISNCNARNHFAPIVINYKEAMNSIPMTRTINLNDLSSGDVLCILYTSGSEGKPKKIELRSESLIVRLVWQWQTLPWQKKEIALHKTSILFVDSWTEVWGAILKGVPLVIASEQQKMDVNSLLNLIDSFKITRIVLVPSVLDLLLQSGRSLPNLQTIISSGEKLPLKLATDCLKFWNDKLLVNLYGMTEVTGDVTFEVFRSIPDLNSKIYNCAPSVGQPVFNTNIYIVKENRICNEREIGEICISGDLLVTANVTDNKYSNEGKHSRIFYTGDHGLIREGRVYVLGRKDDELKLAGARVQPSQVSEELLKMPAISEAFAMGLDNRLILYYTSDNSITNEDAENFLIERLPSYMVPSIIEKIDSLPKQPHTGKIDRQKIRDLYQSQFLIDRQNEDAFSDKILIIIAKSLKLDSSTTDIAAYTFQQLGGNSISAMHASALLAEEGMTIHASQLFNCGQLKNLTAISSIPYSIAEDYEIFPLESIPNPERGIKLVAHSFALSNPLDVLACTSEQSLVRLITAMFPAIRGDQLSSACFYKKNLVGIQFTMNVSNEEPPQQIRLWQKTPVGAINTAAEAAPLDFAKNYGGLWADSVLTAINSELLQPEQRMEVLEKLFINEINVVKSRGINGILTVNSHPVTADLAETFFDYKIVSKIHASSWKHSDGTTPFSRALNNYYVLGMVKILT</sequence>
<keyword evidence="6" id="KW-1185">Reference proteome</keyword>
<organism evidence="5 6">
    <name type="scientific">Dimorphilus gyrociliatus</name>
    <dbReference type="NCBI Taxonomy" id="2664684"/>
    <lineage>
        <taxon>Eukaryota</taxon>
        <taxon>Metazoa</taxon>
        <taxon>Spiralia</taxon>
        <taxon>Lophotrochozoa</taxon>
        <taxon>Annelida</taxon>
        <taxon>Polychaeta</taxon>
        <taxon>Polychaeta incertae sedis</taxon>
        <taxon>Dinophilidae</taxon>
        <taxon>Dimorphilus</taxon>
    </lineage>
</organism>